<dbReference type="PROSITE" id="PS50125">
    <property type="entry name" value="GUANYLATE_CYCLASE_2"/>
    <property type="match status" value="1"/>
</dbReference>
<keyword evidence="2" id="KW-0456">Lyase</keyword>
<dbReference type="InterPro" id="IPR050697">
    <property type="entry name" value="Adenylyl/Guanylyl_Cyclase_3/4"/>
</dbReference>
<dbReference type="Gene3D" id="3.30.70.1230">
    <property type="entry name" value="Nucleotide cyclase"/>
    <property type="match status" value="1"/>
</dbReference>
<dbReference type="EMBL" id="JACIEK010000001">
    <property type="protein sequence ID" value="MBB3996363.1"/>
    <property type="molecule type" value="Genomic_DNA"/>
</dbReference>
<name>A0A7W6H305_9HYPH</name>
<dbReference type="GO" id="GO:0035556">
    <property type="term" value="P:intracellular signal transduction"/>
    <property type="evidence" value="ECO:0007669"/>
    <property type="project" value="InterPro"/>
</dbReference>
<comment type="caution">
    <text evidence="2">The sequence shown here is derived from an EMBL/GenBank/DDBJ whole genome shotgun (WGS) entry which is preliminary data.</text>
</comment>
<evidence type="ECO:0000313" key="2">
    <source>
        <dbReference type="EMBL" id="MBB3996363.1"/>
    </source>
</evidence>
<dbReference type="SMART" id="SM00044">
    <property type="entry name" value="CYCc"/>
    <property type="match status" value="1"/>
</dbReference>
<evidence type="ECO:0000259" key="1">
    <source>
        <dbReference type="PROSITE" id="PS50125"/>
    </source>
</evidence>
<reference evidence="2 3" key="1">
    <citation type="submission" date="2020-08" db="EMBL/GenBank/DDBJ databases">
        <title>Genomic Encyclopedia of Type Strains, Phase IV (KMG-IV): sequencing the most valuable type-strain genomes for metagenomic binning, comparative biology and taxonomic classification.</title>
        <authorList>
            <person name="Goeker M."/>
        </authorList>
    </citation>
    <scope>NUCLEOTIDE SEQUENCE [LARGE SCALE GENOMIC DNA]</scope>
    <source>
        <strain evidence="2 3">DSM 102238</strain>
    </source>
</reference>
<keyword evidence="3" id="KW-1185">Reference proteome</keyword>
<protein>
    <submittedName>
        <fullName evidence="2">Adenylate cyclase</fullName>
        <ecNumber evidence="2">4.6.1.1</ecNumber>
    </submittedName>
</protein>
<gene>
    <name evidence="2" type="ORF">GGR04_000184</name>
</gene>
<dbReference type="InterPro" id="IPR001054">
    <property type="entry name" value="A/G_cyclase"/>
</dbReference>
<feature type="domain" description="Guanylate cyclase" evidence="1">
    <location>
        <begin position="223"/>
        <end position="360"/>
    </location>
</feature>
<sequence length="414" mass="45898">MSISTAKILEIGDWLLEEALSDQSIEATLEALVLRLRKVGLPVDRCRLSWPTLHPLFEAETVLWNAEDGISSMRFDHQDRDSDDWRQSPVKWMLDHDTTFLRAPLERHHGPQRFPLFEQLRGEGYRDLIALRTPMFSDVSLLRRPEQDFGLYVTWATKAPGGFHDTVVDTLRSLQRYMALLCKLMIYPRLISNVAETYLGPTIAREVLGGRIRLGSGSHVRALVWYSDLRDSTRLAEELEEERYLTLLNDYFDCTGRAVVEAGGEILAFIGDAVMAIFPMAASSDAAAEGVVARRAVAAARAAIDCGDAVNLRRSLNGDPGIEFGIGMCVGEVRLGNIGIPQRLSFSVVGPSANEVERIERMTKELGVPVLATQEVIAHAAGDWTRLGSYPLRGMREPVALYGLTGMERAATAA</sequence>
<organism evidence="2 3">
    <name type="scientific">Aureimonas pseudogalii</name>
    <dbReference type="NCBI Taxonomy" id="1744844"/>
    <lineage>
        <taxon>Bacteria</taxon>
        <taxon>Pseudomonadati</taxon>
        <taxon>Pseudomonadota</taxon>
        <taxon>Alphaproteobacteria</taxon>
        <taxon>Hyphomicrobiales</taxon>
        <taxon>Aurantimonadaceae</taxon>
        <taxon>Aureimonas</taxon>
    </lineage>
</organism>
<dbReference type="GO" id="GO:0006171">
    <property type="term" value="P:cAMP biosynthetic process"/>
    <property type="evidence" value="ECO:0007669"/>
    <property type="project" value="TreeGrafter"/>
</dbReference>
<dbReference type="InterPro" id="IPR029787">
    <property type="entry name" value="Nucleotide_cyclase"/>
</dbReference>
<dbReference type="CDD" id="cd07302">
    <property type="entry name" value="CHD"/>
    <property type="match status" value="1"/>
</dbReference>
<evidence type="ECO:0000313" key="3">
    <source>
        <dbReference type="Proteomes" id="UP000542776"/>
    </source>
</evidence>
<dbReference type="AlphaFoldDB" id="A0A7W6H305"/>
<dbReference type="EC" id="4.6.1.1" evidence="2"/>
<accession>A0A7W6H305</accession>
<proteinExistence type="predicted"/>
<dbReference type="GO" id="GO:0004016">
    <property type="term" value="F:adenylate cyclase activity"/>
    <property type="evidence" value="ECO:0007669"/>
    <property type="project" value="UniProtKB-EC"/>
</dbReference>
<dbReference type="PANTHER" id="PTHR43081:SF11">
    <property type="entry name" value="BLR2264 PROTEIN"/>
    <property type="match status" value="1"/>
</dbReference>
<dbReference type="PANTHER" id="PTHR43081">
    <property type="entry name" value="ADENYLATE CYCLASE, TERMINAL-DIFFERENTIATION SPECIFIC-RELATED"/>
    <property type="match status" value="1"/>
</dbReference>
<dbReference type="Proteomes" id="UP000542776">
    <property type="component" value="Unassembled WGS sequence"/>
</dbReference>
<dbReference type="SUPFAM" id="SSF55073">
    <property type="entry name" value="Nucleotide cyclase"/>
    <property type="match status" value="1"/>
</dbReference>
<dbReference type="Pfam" id="PF00211">
    <property type="entry name" value="Guanylate_cyc"/>
    <property type="match status" value="1"/>
</dbReference>
<dbReference type="RefSeq" id="WP_183196941.1">
    <property type="nucleotide sequence ID" value="NZ_JACIEK010000001.1"/>
</dbReference>